<name>A0A9J6H2U5_HAELO</name>
<keyword evidence="3" id="KW-1185">Reference proteome</keyword>
<evidence type="ECO:0000256" key="1">
    <source>
        <dbReference type="SAM" id="MobiDB-lite"/>
    </source>
</evidence>
<feature type="compositionally biased region" description="Polar residues" evidence="1">
    <location>
        <begin position="181"/>
        <end position="191"/>
    </location>
</feature>
<sequence>MRAHDSFFLTDKHHDKAYGIDNQERGVRVNSKGKHGHNKGHDDLVKSKEHYSHGVHDSSHNEKLFANSKSTLGAGYPVKGPALYQRGPRDHLSSSTDKVTELEEGNATNAHSNGDTTGKKKVIRIRVITKRPEVASVFIKGQVANGSPGSVDSYVHAGYSDAQPDEYYAPSKDKQPKDSSDQSIENVSNDPSAGPALPSKKHFVPMEVLASFYGNIHGKSPSEDTNAKNLPVHADNTQASSQWFRSC</sequence>
<feature type="region of interest" description="Disordered" evidence="1">
    <location>
        <begin position="215"/>
        <end position="247"/>
    </location>
</feature>
<feature type="compositionally biased region" description="Polar residues" evidence="1">
    <location>
        <begin position="106"/>
        <end position="116"/>
    </location>
</feature>
<gene>
    <name evidence="2" type="ORF">HPB48_011749</name>
</gene>
<dbReference type="Proteomes" id="UP000821853">
    <property type="component" value="Chromosome 9"/>
</dbReference>
<protein>
    <submittedName>
        <fullName evidence="2">Uncharacterized protein</fullName>
    </submittedName>
</protein>
<evidence type="ECO:0000313" key="3">
    <source>
        <dbReference type="Proteomes" id="UP000821853"/>
    </source>
</evidence>
<reference evidence="2 3" key="1">
    <citation type="journal article" date="2020" name="Cell">
        <title>Large-Scale Comparative Analyses of Tick Genomes Elucidate Their Genetic Diversity and Vector Capacities.</title>
        <authorList>
            <consortium name="Tick Genome and Microbiome Consortium (TIGMIC)"/>
            <person name="Jia N."/>
            <person name="Wang J."/>
            <person name="Shi W."/>
            <person name="Du L."/>
            <person name="Sun Y."/>
            <person name="Zhan W."/>
            <person name="Jiang J.F."/>
            <person name="Wang Q."/>
            <person name="Zhang B."/>
            <person name="Ji P."/>
            <person name="Bell-Sakyi L."/>
            <person name="Cui X.M."/>
            <person name="Yuan T.T."/>
            <person name="Jiang B.G."/>
            <person name="Yang W.F."/>
            <person name="Lam T.T."/>
            <person name="Chang Q.C."/>
            <person name="Ding S.J."/>
            <person name="Wang X.J."/>
            <person name="Zhu J.G."/>
            <person name="Ruan X.D."/>
            <person name="Zhao L."/>
            <person name="Wei J.T."/>
            <person name="Ye R.Z."/>
            <person name="Que T.C."/>
            <person name="Du C.H."/>
            <person name="Zhou Y.H."/>
            <person name="Cheng J.X."/>
            <person name="Dai P.F."/>
            <person name="Guo W.B."/>
            <person name="Han X.H."/>
            <person name="Huang E.J."/>
            <person name="Li L.F."/>
            <person name="Wei W."/>
            <person name="Gao Y.C."/>
            <person name="Liu J.Z."/>
            <person name="Shao H.Z."/>
            <person name="Wang X."/>
            <person name="Wang C.C."/>
            <person name="Yang T.C."/>
            <person name="Huo Q.B."/>
            <person name="Li W."/>
            <person name="Chen H.Y."/>
            <person name="Chen S.E."/>
            <person name="Zhou L.G."/>
            <person name="Ni X.B."/>
            <person name="Tian J.H."/>
            <person name="Sheng Y."/>
            <person name="Liu T."/>
            <person name="Pan Y.S."/>
            <person name="Xia L.Y."/>
            <person name="Li J."/>
            <person name="Zhao F."/>
            <person name="Cao W.C."/>
        </authorList>
    </citation>
    <scope>NUCLEOTIDE SEQUENCE [LARGE SCALE GENOMIC DNA]</scope>
    <source>
        <strain evidence="2">HaeL-2018</strain>
    </source>
</reference>
<evidence type="ECO:0000313" key="2">
    <source>
        <dbReference type="EMBL" id="KAH9381321.1"/>
    </source>
</evidence>
<dbReference type="OrthoDB" id="6507301at2759"/>
<feature type="compositionally biased region" description="Polar residues" evidence="1">
    <location>
        <begin position="235"/>
        <end position="247"/>
    </location>
</feature>
<organism evidence="2 3">
    <name type="scientific">Haemaphysalis longicornis</name>
    <name type="common">Bush tick</name>
    <dbReference type="NCBI Taxonomy" id="44386"/>
    <lineage>
        <taxon>Eukaryota</taxon>
        <taxon>Metazoa</taxon>
        <taxon>Ecdysozoa</taxon>
        <taxon>Arthropoda</taxon>
        <taxon>Chelicerata</taxon>
        <taxon>Arachnida</taxon>
        <taxon>Acari</taxon>
        <taxon>Parasitiformes</taxon>
        <taxon>Ixodida</taxon>
        <taxon>Ixodoidea</taxon>
        <taxon>Ixodidae</taxon>
        <taxon>Haemaphysalinae</taxon>
        <taxon>Haemaphysalis</taxon>
    </lineage>
</organism>
<feature type="compositionally biased region" description="Basic and acidic residues" evidence="1">
    <location>
        <begin position="171"/>
        <end position="180"/>
    </location>
</feature>
<dbReference type="AlphaFoldDB" id="A0A9J6H2U5"/>
<accession>A0A9J6H2U5</accession>
<proteinExistence type="predicted"/>
<feature type="region of interest" description="Disordered" evidence="1">
    <location>
        <begin position="77"/>
        <end position="118"/>
    </location>
</feature>
<feature type="region of interest" description="Disordered" evidence="1">
    <location>
        <begin position="23"/>
        <end position="44"/>
    </location>
</feature>
<comment type="caution">
    <text evidence="2">The sequence shown here is derived from an EMBL/GenBank/DDBJ whole genome shotgun (WGS) entry which is preliminary data.</text>
</comment>
<dbReference type="EMBL" id="JABSTR010000011">
    <property type="protein sequence ID" value="KAH9381321.1"/>
    <property type="molecule type" value="Genomic_DNA"/>
</dbReference>
<dbReference type="VEuPathDB" id="VectorBase:HLOH_046889"/>
<feature type="region of interest" description="Disordered" evidence="1">
    <location>
        <begin position="154"/>
        <end position="200"/>
    </location>
</feature>